<dbReference type="InterPro" id="IPR002938">
    <property type="entry name" value="FAD-bd"/>
</dbReference>
<dbReference type="Gene3D" id="3.50.50.60">
    <property type="entry name" value="FAD/NAD(P)-binding domain"/>
    <property type="match status" value="1"/>
</dbReference>
<dbReference type="AlphaFoldDB" id="A0AA39TQN1"/>
<keyword evidence="1" id="KW-0285">Flavoprotein</keyword>
<evidence type="ECO:0000256" key="2">
    <source>
        <dbReference type="ARBA" id="ARBA00022827"/>
    </source>
</evidence>
<gene>
    <name evidence="6" type="ORF">B0T17DRAFT_501512</name>
</gene>
<dbReference type="PANTHER" id="PTHR46865:SF7">
    <property type="entry name" value="MONOOXYGENASE, PUTATIVE (AFU_ORTHOLOGUE AFUA_8G07040)-RELATED"/>
    <property type="match status" value="1"/>
</dbReference>
<keyword evidence="4" id="KW-1133">Transmembrane helix</keyword>
<organism evidence="6 7">
    <name type="scientific">Bombardia bombarda</name>
    <dbReference type="NCBI Taxonomy" id="252184"/>
    <lineage>
        <taxon>Eukaryota</taxon>
        <taxon>Fungi</taxon>
        <taxon>Dikarya</taxon>
        <taxon>Ascomycota</taxon>
        <taxon>Pezizomycotina</taxon>
        <taxon>Sordariomycetes</taxon>
        <taxon>Sordariomycetidae</taxon>
        <taxon>Sordariales</taxon>
        <taxon>Lasiosphaeriaceae</taxon>
        <taxon>Bombardia</taxon>
    </lineage>
</organism>
<dbReference type="GO" id="GO:0016491">
    <property type="term" value="F:oxidoreductase activity"/>
    <property type="evidence" value="ECO:0007669"/>
    <property type="project" value="UniProtKB-KW"/>
</dbReference>
<proteinExistence type="predicted"/>
<dbReference type="EMBL" id="JAULSR010000013">
    <property type="protein sequence ID" value="KAK0609527.1"/>
    <property type="molecule type" value="Genomic_DNA"/>
</dbReference>
<evidence type="ECO:0000313" key="6">
    <source>
        <dbReference type="EMBL" id="KAK0609527.1"/>
    </source>
</evidence>
<dbReference type="Pfam" id="PF01494">
    <property type="entry name" value="FAD_binding_3"/>
    <property type="match status" value="1"/>
</dbReference>
<evidence type="ECO:0000256" key="3">
    <source>
        <dbReference type="ARBA" id="ARBA00023002"/>
    </source>
</evidence>
<dbReference type="PANTHER" id="PTHR46865">
    <property type="entry name" value="OXIDOREDUCTASE-RELATED"/>
    <property type="match status" value="1"/>
</dbReference>
<dbReference type="InterPro" id="IPR036188">
    <property type="entry name" value="FAD/NAD-bd_sf"/>
</dbReference>
<sequence length="443" mass="49689">MPQLKVLISGGGIAGNALAFWLSKLGHTVTVVERFPSLRISGLQIDLRGFGIEVLKRMGLDEAFRKHAALEDGMNIVDDAGRRWAYFGANKSGRGVQSFTSEYEIMRGDLTRIIYDVTNKERVRYIFGTTIKSYTELDGVDGAGVEVLFADGNKERFDLLVGADGIGSHVRKMMVLGTDASDTGTEVTNRDDGYVPLKGVYIAYFTIPSEMKAGESYAATSYATTKKRMIMLRRHNPHTIQVYMICETDNPRMRSIRRGDVEEEKKAFAEIFHGAKWRTEEFLKALETNEDWYLERVGLVQLDSWSRNGRVVLVGDAAHCPTASTGMGTSSAMIGAYILAGEIGRHCGRGDDGSRGEQHRVKDGLAMALKAYDDKFQPFMKRVQKGLSRDTGFWWMPVTWWSVLFARLLAAFIAFTRLNIVGEYFLSESVGDWKLPDYEELRI</sequence>
<accession>A0AA39TQN1</accession>
<keyword evidence="2" id="KW-0274">FAD</keyword>
<comment type="caution">
    <text evidence="6">The sequence shown here is derived from an EMBL/GenBank/DDBJ whole genome shotgun (WGS) entry which is preliminary data.</text>
</comment>
<name>A0AA39TQN1_9PEZI</name>
<dbReference type="Proteomes" id="UP001174934">
    <property type="component" value="Unassembled WGS sequence"/>
</dbReference>
<dbReference type="SUPFAM" id="SSF51905">
    <property type="entry name" value="FAD/NAD(P)-binding domain"/>
    <property type="match status" value="1"/>
</dbReference>
<feature type="transmembrane region" description="Helical" evidence="4">
    <location>
        <begin position="393"/>
        <end position="415"/>
    </location>
</feature>
<dbReference type="GO" id="GO:0071949">
    <property type="term" value="F:FAD binding"/>
    <property type="evidence" value="ECO:0007669"/>
    <property type="project" value="InterPro"/>
</dbReference>
<dbReference type="PRINTS" id="PR00420">
    <property type="entry name" value="RNGMNOXGNASE"/>
</dbReference>
<keyword evidence="3" id="KW-0560">Oxidoreductase</keyword>
<keyword evidence="7" id="KW-1185">Reference proteome</keyword>
<evidence type="ECO:0000256" key="4">
    <source>
        <dbReference type="SAM" id="Phobius"/>
    </source>
</evidence>
<dbReference type="InterPro" id="IPR051704">
    <property type="entry name" value="FAD_aromatic-hydroxylase"/>
</dbReference>
<evidence type="ECO:0000259" key="5">
    <source>
        <dbReference type="Pfam" id="PF01494"/>
    </source>
</evidence>
<protein>
    <recommendedName>
        <fullName evidence="5">FAD-binding domain-containing protein</fullName>
    </recommendedName>
</protein>
<evidence type="ECO:0000256" key="1">
    <source>
        <dbReference type="ARBA" id="ARBA00022630"/>
    </source>
</evidence>
<keyword evidence="4" id="KW-0812">Transmembrane</keyword>
<evidence type="ECO:0000313" key="7">
    <source>
        <dbReference type="Proteomes" id="UP001174934"/>
    </source>
</evidence>
<feature type="domain" description="FAD-binding" evidence="5">
    <location>
        <begin position="4"/>
        <end position="343"/>
    </location>
</feature>
<keyword evidence="4" id="KW-0472">Membrane</keyword>
<reference evidence="6" key="1">
    <citation type="submission" date="2023-06" db="EMBL/GenBank/DDBJ databases">
        <title>Genome-scale phylogeny and comparative genomics of the fungal order Sordariales.</title>
        <authorList>
            <consortium name="Lawrence Berkeley National Laboratory"/>
            <person name="Hensen N."/>
            <person name="Bonometti L."/>
            <person name="Westerberg I."/>
            <person name="Brannstrom I.O."/>
            <person name="Guillou S."/>
            <person name="Cros-Aarteil S."/>
            <person name="Calhoun S."/>
            <person name="Haridas S."/>
            <person name="Kuo A."/>
            <person name="Mondo S."/>
            <person name="Pangilinan J."/>
            <person name="Riley R."/>
            <person name="LaButti K."/>
            <person name="Andreopoulos B."/>
            <person name="Lipzen A."/>
            <person name="Chen C."/>
            <person name="Yanf M."/>
            <person name="Daum C."/>
            <person name="Ng V."/>
            <person name="Clum A."/>
            <person name="Steindorff A."/>
            <person name="Ohm R."/>
            <person name="Martin F."/>
            <person name="Silar P."/>
            <person name="Natvig D."/>
            <person name="Lalanne C."/>
            <person name="Gautier V."/>
            <person name="Ament-velasquez S.L."/>
            <person name="Kruys A."/>
            <person name="Hutchinson M.I."/>
            <person name="Powell A.J."/>
            <person name="Barry K."/>
            <person name="Miller A.N."/>
            <person name="Grigoriev I.V."/>
            <person name="Debuchy R."/>
            <person name="Gladieux P."/>
            <person name="Thoren M.H."/>
            <person name="Johannesson H."/>
        </authorList>
    </citation>
    <scope>NUCLEOTIDE SEQUENCE</scope>
    <source>
        <strain evidence="6">SMH3391-2</strain>
    </source>
</reference>